<evidence type="ECO:0000256" key="3">
    <source>
        <dbReference type="ARBA" id="ARBA00022729"/>
    </source>
</evidence>
<dbReference type="InterPro" id="IPR013210">
    <property type="entry name" value="LRR_N_plant-typ"/>
</dbReference>
<accession>A0A2U1KH11</accession>
<protein>
    <submittedName>
        <fullName evidence="8">Protein kinase-like domain-containing protein</fullName>
    </submittedName>
</protein>
<sequence length="237" mass="26356">MASVTNTKTLFPSTIFLLVTIFSTTLYFASCSSDEVDALLKWKATLHSQDNNTLLPSWASDQKTVSPCNWYGLSCNENGSINRLNLSSSGLNGTLNYFSFNSFPNLMYFDLMFNNFSGIIPSDIGHLSKLVYLDFSVNQFTGKIPPEIGTLMSLERLELQLNNLTGQIPRSLVTSLTSSSINKVDLKDLLDHRLPVPLLEIKEVVTLILVLAIKCVNSDPEIRPTMYDVSQELASFP</sequence>
<name>A0A2U1KH11_ARTAN</name>
<organism evidence="8 9">
    <name type="scientific">Artemisia annua</name>
    <name type="common">Sweet wormwood</name>
    <dbReference type="NCBI Taxonomy" id="35608"/>
    <lineage>
        <taxon>Eukaryota</taxon>
        <taxon>Viridiplantae</taxon>
        <taxon>Streptophyta</taxon>
        <taxon>Embryophyta</taxon>
        <taxon>Tracheophyta</taxon>
        <taxon>Spermatophyta</taxon>
        <taxon>Magnoliopsida</taxon>
        <taxon>eudicotyledons</taxon>
        <taxon>Gunneridae</taxon>
        <taxon>Pentapetalae</taxon>
        <taxon>asterids</taxon>
        <taxon>campanulids</taxon>
        <taxon>Asterales</taxon>
        <taxon>Asteraceae</taxon>
        <taxon>Asteroideae</taxon>
        <taxon>Anthemideae</taxon>
        <taxon>Artemisiinae</taxon>
        <taxon>Artemisia</taxon>
    </lineage>
</organism>
<keyword evidence="5 6" id="KW-0472">Membrane</keyword>
<proteinExistence type="predicted"/>
<evidence type="ECO:0000256" key="5">
    <source>
        <dbReference type="ARBA" id="ARBA00023136"/>
    </source>
</evidence>
<dbReference type="EMBL" id="PKPP01018850">
    <property type="protein sequence ID" value="PWA36067.1"/>
    <property type="molecule type" value="Genomic_DNA"/>
</dbReference>
<dbReference type="InterPro" id="IPR032675">
    <property type="entry name" value="LRR_dom_sf"/>
</dbReference>
<dbReference type="InterPro" id="IPR001611">
    <property type="entry name" value="Leu-rich_rpt"/>
</dbReference>
<gene>
    <name evidence="8" type="ORF">CTI12_AA603500</name>
</gene>
<dbReference type="FunFam" id="3.80.10.10:FF:000400">
    <property type="entry name" value="Nuclear pore complex protein NUP107"/>
    <property type="match status" value="1"/>
</dbReference>
<keyword evidence="6" id="KW-0812">Transmembrane</keyword>
<dbReference type="STRING" id="35608.A0A2U1KH11"/>
<keyword evidence="6" id="KW-1133">Transmembrane helix</keyword>
<reference evidence="8 9" key="1">
    <citation type="journal article" date="2018" name="Mol. Plant">
        <title>The genome of Artemisia annua provides insight into the evolution of Asteraceae family and artemisinin biosynthesis.</title>
        <authorList>
            <person name="Shen Q."/>
            <person name="Zhang L."/>
            <person name="Liao Z."/>
            <person name="Wang S."/>
            <person name="Yan T."/>
            <person name="Shi P."/>
            <person name="Liu M."/>
            <person name="Fu X."/>
            <person name="Pan Q."/>
            <person name="Wang Y."/>
            <person name="Lv Z."/>
            <person name="Lu X."/>
            <person name="Zhang F."/>
            <person name="Jiang W."/>
            <person name="Ma Y."/>
            <person name="Chen M."/>
            <person name="Hao X."/>
            <person name="Li L."/>
            <person name="Tang Y."/>
            <person name="Lv G."/>
            <person name="Zhou Y."/>
            <person name="Sun X."/>
            <person name="Brodelius P.E."/>
            <person name="Rose J.K.C."/>
            <person name="Tang K."/>
        </authorList>
    </citation>
    <scope>NUCLEOTIDE SEQUENCE [LARGE SCALE GENOMIC DNA]</scope>
    <source>
        <strain evidence="9">cv. Huhao1</strain>
        <tissue evidence="8">Leaf</tissue>
    </source>
</reference>
<keyword evidence="8" id="KW-0808">Transferase</keyword>
<dbReference type="Pfam" id="PF00560">
    <property type="entry name" value="LRR_1"/>
    <property type="match status" value="3"/>
</dbReference>
<dbReference type="SUPFAM" id="SSF52058">
    <property type="entry name" value="L domain-like"/>
    <property type="match status" value="1"/>
</dbReference>
<keyword evidence="2" id="KW-0433">Leucine-rich repeat</keyword>
<keyword evidence="3" id="KW-0732">Signal</keyword>
<dbReference type="Gene3D" id="3.80.10.10">
    <property type="entry name" value="Ribonuclease Inhibitor"/>
    <property type="match status" value="1"/>
</dbReference>
<evidence type="ECO:0000259" key="7">
    <source>
        <dbReference type="Pfam" id="PF08263"/>
    </source>
</evidence>
<evidence type="ECO:0000256" key="4">
    <source>
        <dbReference type="ARBA" id="ARBA00022737"/>
    </source>
</evidence>
<evidence type="ECO:0000256" key="1">
    <source>
        <dbReference type="ARBA" id="ARBA00004370"/>
    </source>
</evidence>
<evidence type="ECO:0000313" key="9">
    <source>
        <dbReference type="Proteomes" id="UP000245207"/>
    </source>
</evidence>
<keyword evidence="8" id="KW-0418">Kinase</keyword>
<dbReference type="AlphaFoldDB" id="A0A2U1KH11"/>
<dbReference type="GO" id="GO:0016301">
    <property type="term" value="F:kinase activity"/>
    <property type="evidence" value="ECO:0007669"/>
    <property type="project" value="UniProtKB-KW"/>
</dbReference>
<dbReference type="GO" id="GO:0016020">
    <property type="term" value="C:membrane"/>
    <property type="evidence" value="ECO:0007669"/>
    <property type="project" value="UniProtKB-SubCell"/>
</dbReference>
<comment type="caution">
    <text evidence="8">The sequence shown here is derived from an EMBL/GenBank/DDBJ whole genome shotgun (WGS) entry which is preliminary data.</text>
</comment>
<feature type="transmembrane region" description="Helical" evidence="6">
    <location>
        <begin position="9"/>
        <end position="29"/>
    </location>
</feature>
<comment type="subcellular location">
    <subcellularLocation>
        <location evidence="1">Membrane</location>
    </subcellularLocation>
</comment>
<dbReference type="PANTHER" id="PTHR48060:SF24">
    <property type="entry name" value="NON-SPECIFIC SERINE_THREONINE PROTEIN KINASE"/>
    <property type="match status" value="1"/>
</dbReference>
<evidence type="ECO:0000256" key="6">
    <source>
        <dbReference type="SAM" id="Phobius"/>
    </source>
</evidence>
<dbReference type="OrthoDB" id="676979at2759"/>
<dbReference type="InterPro" id="IPR053211">
    <property type="entry name" value="DNA_repair-toleration"/>
</dbReference>
<feature type="domain" description="Leucine-rich repeat-containing N-terminal plant-type" evidence="7">
    <location>
        <begin position="33"/>
        <end position="76"/>
    </location>
</feature>
<dbReference type="PANTHER" id="PTHR48060">
    <property type="entry name" value="DNA DAMAGE-REPAIR/TOLERATION PROTEIN DRT100"/>
    <property type="match status" value="1"/>
</dbReference>
<keyword evidence="4" id="KW-0677">Repeat</keyword>
<evidence type="ECO:0000313" key="8">
    <source>
        <dbReference type="EMBL" id="PWA36067.1"/>
    </source>
</evidence>
<dbReference type="Pfam" id="PF08263">
    <property type="entry name" value="LRRNT_2"/>
    <property type="match status" value="1"/>
</dbReference>
<dbReference type="Proteomes" id="UP000245207">
    <property type="component" value="Unassembled WGS sequence"/>
</dbReference>
<keyword evidence="9" id="KW-1185">Reference proteome</keyword>
<evidence type="ECO:0000256" key="2">
    <source>
        <dbReference type="ARBA" id="ARBA00022614"/>
    </source>
</evidence>